<evidence type="ECO:0000313" key="2">
    <source>
        <dbReference type="EMBL" id="CAA9313866.1"/>
    </source>
</evidence>
<dbReference type="AlphaFoldDB" id="A0A6J4KTD2"/>
<proteinExistence type="predicted"/>
<gene>
    <name evidence="2" type="ORF">AVDCRST_MAG93-5399</name>
</gene>
<keyword evidence="1" id="KW-0812">Transmembrane</keyword>
<feature type="transmembrane region" description="Helical" evidence="1">
    <location>
        <begin position="15"/>
        <end position="39"/>
    </location>
</feature>
<accession>A0A6J4KTD2</accession>
<keyword evidence="1" id="KW-0472">Membrane</keyword>
<keyword evidence="1" id="KW-1133">Transmembrane helix</keyword>
<name>A0A6J4KTD2_9CHLR</name>
<dbReference type="EMBL" id="CADCTR010001819">
    <property type="protein sequence ID" value="CAA9313866.1"/>
    <property type="molecule type" value="Genomic_DNA"/>
</dbReference>
<evidence type="ECO:0000256" key="1">
    <source>
        <dbReference type="SAM" id="Phobius"/>
    </source>
</evidence>
<sequence>MLSRSWLEQSSTTTIYYFLGLGRWVAGRWCYCLLTVMGFRYRAGYYNTHTAVLTKTFLLPVSTQQRRWSVPFNLEHMNSGAALMRVTSTRTAQTLIIALVSCGMSTLTPQRVLGFRRSIAGNCTLTWIVNKFRW</sequence>
<reference evidence="2" key="1">
    <citation type="submission" date="2020-02" db="EMBL/GenBank/DDBJ databases">
        <authorList>
            <person name="Meier V. D."/>
        </authorList>
    </citation>
    <scope>NUCLEOTIDE SEQUENCE</scope>
    <source>
        <strain evidence="2">AVDCRST_MAG93</strain>
    </source>
</reference>
<protein>
    <submittedName>
        <fullName evidence="2">Uncharacterized protein</fullName>
    </submittedName>
</protein>
<organism evidence="2">
    <name type="scientific">uncultured Chloroflexia bacterium</name>
    <dbReference type="NCBI Taxonomy" id="1672391"/>
    <lineage>
        <taxon>Bacteria</taxon>
        <taxon>Bacillati</taxon>
        <taxon>Chloroflexota</taxon>
        <taxon>Chloroflexia</taxon>
        <taxon>environmental samples</taxon>
    </lineage>
</organism>